<dbReference type="GO" id="GO:0010436">
    <property type="term" value="F:carotenoid dioxygenase activity"/>
    <property type="evidence" value="ECO:0007669"/>
    <property type="project" value="TreeGrafter"/>
</dbReference>
<dbReference type="SMR" id="A0A1Z2TJN7"/>
<dbReference type="Pfam" id="PF03055">
    <property type="entry name" value="RPE65"/>
    <property type="match status" value="1"/>
</dbReference>
<keyword evidence="6" id="KW-0223">Dioxygenase</keyword>
<keyword evidence="2 5" id="KW-0479">Metal-binding</keyword>
<proteinExistence type="inferred from homology"/>
<keyword evidence="3" id="KW-0560">Oxidoreductase</keyword>
<reference evidence="6" key="1">
    <citation type="journal article" date="2017" name="Angew. Chem. Int. Ed. Engl.">
        <title>Pyxipyrrolones: Novel cytotoxic myxobacterial metabolites. Structure elucidation and biosynthesis proposal.</title>
        <authorList>
            <person name="Kjaerulff L."/>
            <person name="Raju R."/>
            <person name="Panter F."/>
            <person name="Scheid U."/>
            <person name="Garcia R."/>
            <person name="Herrmann J."/>
            <person name="Muller R."/>
        </authorList>
    </citation>
    <scope>NUCLEOTIDE SEQUENCE</scope>
    <source>
        <strain evidence="6">MCy9557</strain>
    </source>
</reference>
<evidence type="ECO:0000313" key="6">
    <source>
        <dbReference type="EMBL" id="ASA76646.1"/>
    </source>
</evidence>
<feature type="binding site" evidence="5">
    <location>
        <position position="234"/>
    </location>
    <ligand>
        <name>Fe cation</name>
        <dbReference type="ChEBI" id="CHEBI:24875"/>
        <note>catalytic</note>
    </ligand>
</feature>
<evidence type="ECO:0000256" key="2">
    <source>
        <dbReference type="ARBA" id="ARBA00022723"/>
    </source>
</evidence>
<sequence>MFAVPASPSPSTPKARGLRDVSAPSWFRAFQPLPREHGFEPLRVEGVLPEDLQGTLYRVGPANLSAHGQRYGHWFDGDGAVSAVRFAGRTAHGATRFVETEHRAHERREGKMLYGRYGTVIPGGPLHRLRVPSYNAANTALMHWQDRLFALHEQSHPTEVDPDDLHTLGETDLHGLVPRVFSAHPRRVPSRNATYNFGARYGPGFMWLDLFELPDVGAARRLGTLKLPGLTLLHDFIATDRYLVFLVPPMKLPLLRMVLGLGTLADGIALDTSRGTEVIVVPIDDPERPVRFTVDPFFLWHFANAFEERGHIVLDIVRYADASINLLLGEFITGDLKHPPMGMLHRLRIDPVRQHLSSEQRWDRPCEFPHLSSEQSCRDGRYLYLLSNSPEGGLQPPDQLAKVDHHGGGVETVSPGPGQYPSEPVFVPRRGATGEDDGYLLTLVYDSRRHASHVAVFDARRFTRAPLARVWFDHHLPFTVHGLWVPRGRG</sequence>
<evidence type="ECO:0000256" key="1">
    <source>
        <dbReference type="ARBA" id="ARBA00006787"/>
    </source>
</evidence>
<evidence type="ECO:0000256" key="3">
    <source>
        <dbReference type="ARBA" id="ARBA00023002"/>
    </source>
</evidence>
<feature type="binding site" evidence="5">
    <location>
        <position position="481"/>
    </location>
    <ligand>
        <name>Fe cation</name>
        <dbReference type="ChEBI" id="CHEBI:24875"/>
        <note>catalytic</note>
    </ligand>
</feature>
<accession>A0A1Z2TJN7</accession>
<protein>
    <submittedName>
        <fullName evidence="6">Non-heme iron dependent dioxygenase</fullName>
    </submittedName>
</protein>
<evidence type="ECO:0000256" key="4">
    <source>
        <dbReference type="ARBA" id="ARBA00023004"/>
    </source>
</evidence>
<dbReference type="GO" id="GO:0046872">
    <property type="term" value="F:metal ion binding"/>
    <property type="evidence" value="ECO:0007669"/>
    <property type="project" value="UniProtKB-KW"/>
</dbReference>
<comment type="similarity">
    <text evidence="1">Belongs to the carotenoid oxygenase family.</text>
</comment>
<name>A0A1Z2TJN7_9BACT</name>
<dbReference type="PANTHER" id="PTHR10543:SF89">
    <property type="entry name" value="CAROTENOID 9,10(9',10')-CLEAVAGE DIOXYGENASE 1"/>
    <property type="match status" value="1"/>
</dbReference>
<feature type="binding site" evidence="5">
    <location>
        <position position="184"/>
    </location>
    <ligand>
        <name>Fe cation</name>
        <dbReference type="ChEBI" id="CHEBI:24875"/>
        <note>catalytic</note>
    </ligand>
</feature>
<feature type="binding site" evidence="5">
    <location>
        <position position="301"/>
    </location>
    <ligand>
        <name>Fe cation</name>
        <dbReference type="ChEBI" id="CHEBI:24875"/>
        <note>catalytic</note>
    </ligand>
</feature>
<evidence type="ECO:0000256" key="5">
    <source>
        <dbReference type="PIRSR" id="PIRSR604294-1"/>
    </source>
</evidence>
<dbReference type="EMBL" id="KY765914">
    <property type="protein sequence ID" value="ASA76646.1"/>
    <property type="molecule type" value="Genomic_DNA"/>
</dbReference>
<dbReference type="AlphaFoldDB" id="A0A1Z2TJN7"/>
<dbReference type="PANTHER" id="PTHR10543">
    <property type="entry name" value="BETA-CAROTENE DIOXYGENASE"/>
    <property type="match status" value="1"/>
</dbReference>
<comment type="cofactor">
    <cofactor evidence="5">
        <name>Fe(2+)</name>
        <dbReference type="ChEBI" id="CHEBI:29033"/>
    </cofactor>
    <text evidence="5">Binds 1 Fe(2+) ion per subunit.</text>
</comment>
<dbReference type="InterPro" id="IPR004294">
    <property type="entry name" value="Carotenoid_Oase"/>
</dbReference>
<organism evidence="6">
    <name type="scientific">Pyxidicoccus sp. MCy9557</name>
    <dbReference type="NCBI Taxonomy" id="2012863"/>
    <lineage>
        <taxon>Bacteria</taxon>
        <taxon>Pseudomonadati</taxon>
        <taxon>Myxococcota</taxon>
        <taxon>Myxococcia</taxon>
        <taxon>Myxococcales</taxon>
        <taxon>Cystobacterineae</taxon>
        <taxon>Myxococcaceae</taxon>
        <taxon>Pyxidicoccus</taxon>
    </lineage>
</organism>
<gene>
    <name evidence="6" type="primary">pyxQ</name>
</gene>
<dbReference type="GO" id="GO:0016121">
    <property type="term" value="P:carotene catabolic process"/>
    <property type="evidence" value="ECO:0007669"/>
    <property type="project" value="TreeGrafter"/>
</dbReference>
<keyword evidence="4 5" id="KW-0408">Iron</keyword>